<dbReference type="eggNOG" id="COG1680">
    <property type="taxonomic scope" value="Bacteria"/>
</dbReference>
<dbReference type="SUPFAM" id="SSF56601">
    <property type="entry name" value="beta-lactamase/transpeptidase-like"/>
    <property type="match status" value="1"/>
</dbReference>
<dbReference type="InterPro" id="IPR012338">
    <property type="entry name" value="Beta-lactam/transpept-like"/>
</dbReference>
<gene>
    <name evidence="2" type="ORF">SAMN04487885_10675</name>
</gene>
<sequence length="600" mass="68109">MVLLAEIKKMDFFNKFLNGDVTSDILPYDFVPQKLKFFPPKKNDYPLARVTPESQGVSSKYLNDFYKEISNTKDINAHGLMILRHGKIISSGMWSPYLEEYPHITHSLCKSITSMAVGIAVDQGLIDINEKIVDIFPEKTSILTSKRVKSITVEHLLTMTSGIRFNEYSSILSKDWVKSFLDSDTAFEPGSKFVYNSMNSYMLSAIVKRKTGSGLLEYLTPFLFEPLGISDVIWEKCPRGNEKGGWGCYITLEDMAKLGQLYLQKGKWIVAGEEKQIVSEEWVNASTIEHAKEDNGISSRAYGYQMWMHNTISTAFQFNGLFGQYVMVIPKQDIVIAMTSGSTNLLPQGSTIDIVTKYFNDDVKFSDKALEENKTNFYDLKETLHSLKFGEPISTPSPSIVPWYRKISYSSEKKSKSFYLPEAAKEISGKIYSMESSSAGILPLITQCIQNNFSEGISEISFNIENEKFCISIKEKFNNNKFFVGFGQYLYSDLQFKGENYRVATTGKFTLDEDDNMVLKLSISFIEMSNTRTIKIFFIDDNLVMKMDESPSVLFTIEKFKPKDSNNSIGNSRSAFNDSEFNNFKLSKIAVPIIKGHLKE</sequence>
<feature type="domain" description="Beta-lactamase-related" evidence="1">
    <location>
        <begin position="74"/>
        <end position="340"/>
    </location>
</feature>
<dbReference type="RefSeq" id="WP_074844927.1">
    <property type="nucleotide sequence ID" value="NZ_FOOE01000006.1"/>
</dbReference>
<dbReference type="Pfam" id="PF00144">
    <property type="entry name" value="Beta-lactamase"/>
    <property type="match status" value="1"/>
</dbReference>
<dbReference type="PANTHER" id="PTHR43283">
    <property type="entry name" value="BETA-LACTAMASE-RELATED"/>
    <property type="match status" value="1"/>
</dbReference>
<dbReference type="InterPro" id="IPR001466">
    <property type="entry name" value="Beta-lactam-related"/>
</dbReference>
<dbReference type="InterPro" id="IPR050789">
    <property type="entry name" value="Diverse_Enzym_Activities"/>
</dbReference>
<dbReference type="Proteomes" id="UP000182135">
    <property type="component" value="Unassembled WGS sequence"/>
</dbReference>
<protein>
    <submittedName>
        <fullName evidence="2">CubicO group peptidase, beta-lactamase class C family</fullName>
    </submittedName>
</protein>
<accession>A0A1I2KK95</accession>
<dbReference type="PANTHER" id="PTHR43283:SF7">
    <property type="entry name" value="BETA-LACTAMASE-RELATED DOMAIN-CONTAINING PROTEIN"/>
    <property type="match status" value="1"/>
</dbReference>
<evidence type="ECO:0000259" key="1">
    <source>
        <dbReference type="Pfam" id="PF00144"/>
    </source>
</evidence>
<organism evidence="2 3">
    <name type="scientific">Clostridium cadaveris</name>
    <dbReference type="NCBI Taxonomy" id="1529"/>
    <lineage>
        <taxon>Bacteria</taxon>
        <taxon>Bacillati</taxon>
        <taxon>Bacillota</taxon>
        <taxon>Clostridia</taxon>
        <taxon>Eubacteriales</taxon>
        <taxon>Clostridiaceae</taxon>
        <taxon>Clostridium</taxon>
    </lineage>
</organism>
<dbReference type="OrthoDB" id="9773047at2"/>
<evidence type="ECO:0000313" key="3">
    <source>
        <dbReference type="Proteomes" id="UP000182135"/>
    </source>
</evidence>
<reference evidence="2 3" key="1">
    <citation type="submission" date="2016-10" db="EMBL/GenBank/DDBJ databases">
        <authorList>
            <person name="de Groot N.N."/>
        </authorList>
    </citation>
    <scope>NUCLEOTIDE SEQUENCE [LARGE SCALE GENOMIC DNA]</scope>
    <source>
        <strain evidence="2 3">NLAE-zl-G419</strain>
    </source>
</reference>
<dbReference type="STRING" id="1529.SAMN04487885_10675"/>
<name>A0A1I2KK95_9CLOT</name>
<proteinExistence type="predicted"/>
<dbReference type="AlphaFoldDB" id="A0A1I2KK95"/>
<dbReference type="Gene3D" id="3.40.710.10">
    <property type="entry name" value="DD-peptidase/beta-lactamase superfamily"/>
    <property type="match status" value="1"/>
</dbReference>
<keyword evidence="3" id="KW-1185">Reference proteome</keyword>
<evidence type="ECO:0000313" key="2">
    <source>
        <dbReference type="EMBL" id="SFF67442.1"/>
    </source>
</evidence>
<dbReference type="EMBL" id="FOOE01000006">
    <property type="protein sequence ID" value="SFF67442.1"/>
    <property type="molecule type" value="Genomic_DNA"/>
</dbReference>